<accession>A0A8H7T4Y8</accession>
<organism evidence="1 2">
    <name type="scientific">Cadophora malorum</name>
    <dbReference type="NCBI Taxonomy" id="108018"/>
    <lineage>
        <taxon>Eukaryota</taxon>
        <taxon>Fungi</taxon>
        <taxon>Dikarya</taxon>
        <taxon>Ascomycota</taxon>
        <taxon>Pezizomycotina</taxon>
        <taxon>Leotiomycetes</taxon>
        <taxon>Helotiales</taxon>
        <taxon>Ploettnerulaceae</taxon>
        <taxon>Cadophora</taxon>
    </lineage>
</organism>
<sequence length="211" mass="24099">MSLSPWLRPWLKGLEKTGSSIVQHIAVDRAWVEHVSPVSGSVMQLGELVRLLGHVKVVHVVSLNSHWSMRPWAMWREIDRTPDNMRADFFWVDMEEVKKRPIGGYSRIWAEWGENSQMARAGSDFLSLEGKDAIARLGDVVQRLEAEKERHPTGWSMPSVRLDFVRYDRLKREEKTPMVLNKGVRGWSNLSTMLAALPPVANFKKWVAGAA</sequence>
<comment type="caution">
    <text evidence="1">The sequence shown here is derived from an EMBL/GenBank/DDBJ whole genome shotgun (WGS) entry which is preliminary data.</text>
</comment>
<dbReference type="Proteomes" id="UP000664132">
    <property type="component" value="Unassembled WGS sequence"/>
</dbReference>
<keyword evidence="2" id="KW-1185">Reference proteome</keyword>
<evidence type="ECO:0000313" key="2">
    <source>
        <dbReference type="Proteomes" id="UP000664132"/>
    </source>
</evidence>
<name>A0A8H7T4Y8_9HELO</name>
<dbReference type="EMBL" id="JAFJYH010000335">
    <property type="protein sequence ID" value="KAG4413071.1"/>
    <property type="molecule type" value="Genomic_DNA"/>
</dbReference>
<dbReference type="AlphaFoldDB" id="A0A8H7T4Y8"/>
<proteinExistence type="predicted"/>
<gene>
    <name evidence="1" type="ORF">IFR04_013793</name>
</gene>
<evidence type="ECO:0000313" key="1">
    <source>
        <dbReference type="EMBL" id="KAG4413071.1"/>
    </source>
</evidence>
<reference evidence="1" key="1">
    <citation type="submission" date="2021-02" db="EMBL/GenBank/DDBJ databases">
        <title>Genome sequence Cadophora malorum strain M34.</title>
        <authorList>
            <person name="Stefanovic E."/>
            <person name="Vu D."/>
            <person name="Scully C."/>
            <person name="Dijksterhuis J."/>
            <person name="Roader J."/>
            <person name="Houbraken J."/>
        </authorList>
    </citation>
    <scope>NUCLEOTIDE SEQUENCE</scope>
    <source>
        <strain evidence="1">M34</strain>
    </source>
</reference>
<protein>
    <submittedName>
        <fullName evidence="1">Uncharacterized protein</fullName>
    </submittedName>
</protein>
<dbReference type="OrthoDB" id="3540486at2759"/>